<organism evidence="3 4">
    <name type="scientific">Pseudallescheria apiosperma</name>
    <name type="common">Scedosporium apiospermum</name>
    <dbReference type="NCBI Taxonomy" id="563466"/>
    <lineage>
        <taxon>Eukaryota</taxon>
        <taxon>Fungi</taxon>
        <taxon>Dikarya</taxon>
        <taxon>Ascomycota</taxon>
        <taxon>Pezizomycotina</taxon>
        <taxon>Sordariomycetes</taxon>
        <taxon>Hypocreomycetidae</taxon>
        <taxon>Microascales</taxon>
        <taxon>Microascaceae</taxon>
        <taxon>Scedosporium</taxon>
    </lineage>
</organism>
<dbReference type="KEGG" id="sapo:SAPIO_CDS2321"/>
<feature type="transmembrane region" description="Helical" evidence="2">
    <location>
        <begin position="6"/>
        <end position="26"/>
    </location>
</feature>
<keyword evidence="2" id="KW-1133">Transmembrane helix</keyword>
<dbReference type="HOGENOM" id="CLU_1361103_0_0_1"/>
<dbReference type="Proteomes" id="UP000028545">
    <property type="component" value="Unassembled WGS sequence"/>
</dbReference>
<dbReference type="RefSeq" id="XP_016644749.1">
    <property type="nucleotide sequence ID" value="XM_016785373.1"/>
</dbReference>
<evidence type="ECO:0000256" key="2">
    <source>
        <dbReference type="SAM" id="Phobius"/>
    </source>
</evidence>
<protein>
    <submittedName>
        <fullName evidence="3">Uncharacterized protein</fullName>
    </submittedName>
</protein>
<evidence type="ECO:0000256" key="1">
    <source>
        <dbReference type="SAM" id="MobiDB-lite"/>
    </source>
</evidence>
<name>A0A084GC88_PSEDA</name>
<dbReference type="VEuPathDB" id="FungiDB:SAPIO_CDS2321"/>
<keyword evidence="2" id="KW-0472">Membrane</keyword>
<feature type="compositionally biased region" description="Basic and acidic residues" evidence="1">
    <location>
        <begin position="136"/>
        <end position="154"/>
    </location>
</feature>
<evidence type="ECO:0000313" key="4">
    <source>
        <dbReference type="Proteomes" id="UP000028545"/>
    </source>
</evidence>
<keyword evidence="2" id="KW-0812">Transmembrane</keyword>
<proteinExistence type="predicted"/>
<gene>
    <name evidence="3" type="ORF">SAPIO_CDS2321</name>
</gene>
<sequence>MEESLLSFTSAIISILTFAAAIVVWLNQHFHVAIMLDDELVEMTITVIQSSRESLDYLSLYDRTARFRRKIFAENLGRLYSLELGSMEILLRFLRRSRVPRIFTWEKKRDQLKQNLNLTNHFKIYLNVPPKSRHKRELESELERQPQSKPKKELNNQASSRLKSRSRSPYKNYPTDKRNEAPRVFSKWQICLNPDRRTKAS</sequence>
<dbReference type="GeneID" id="27721393"/>
<dbReference type="AlphaFoldDB" id="A0A084GC88"/>
<reference evidence="3 4" key="1">
    <citation type="journal article" date="2014" name="Genome Announc.">
        <title>Draft genome sequence of the pathogenic fungus Scedosporium apiospermum.</title>
        <authorList>
            <person name="Vandeputte P."/>
            <person name="Ghamrawi S."/>
            <person name="Rechenmann M."/>
            <person name="Iltis A."/>
            <person name="Giraud S."/>
            <person name="Fleury M."/>
            <person name="Thornton C."/>
            <person name="Delhaes L."/>
            <person name="Meyer W."/>
            <person name="Papon N."/>
            <person name="Bouchara J.P."/>
        </authorList>
    </citation>
    <scope>NUCLEOTIDE SEQUENCE [LARGE SCALE GENOMIC DNA]</scope>
    <source>
        <strain evidence="3 4">IHEM 14462</strain>
    </source>
</reference>
<accession>A0A084GC88</accession>
<feature type="region of interest" description="Disordered" evidence="1">
    <location>
        <begin position="135"/>
        <end position="181"/>
    </location>
</feature>
<dbReference type="EMBL" id="JOWA01000086">
    <property type="protein sequence ID" value="KEZ44950.1"/>
    <property type="molecule type" value="Genomic_DNA"/>
</dbReference>
<comment type="caution">
    <text evidence="3">The sequence shown here is derived from an EMBL/GenBank/DDBJ whole genome shotgun (WGS) entry which is preliminary data.</text>
</comment>
<evidence type="ECO:0000313" key="3">
    <source>
        <dbReference type="EMBL" id="KEZ44950.1"/>
    </source>
</evidence>
<keyword evidence="4" id="KW-1185">Reference proteome</keyword>